<dbReference type="SUPFAM" id="SSF57850">
    <property type="entry name" value="RING/U-box"/>
    <property type="match status" value="1"/>
</dbReference>
<dbReference type="CDD" id="cd16594">
    <property type="entry name" value="RING-HC_TRIM7-like_C-IV"/>
    <property type="match status" value="1"/>
</dbReference>
<dbReference type="Gene3D" id="3.30.40.10">
    <property type="entry name" value="Zinc/RING finger domain, C3HC4 (zinc finger)"/>
    <property type="match status" value="1"/>
</dbReference>
<organism evidence="7 8">
    <name type="scientific">Pelodiscus sinensis</name>
    <name type="common">Chinese softshell turtle</name>
    <name type="synonym">Trionyx sinensis</name>
    <dbReference type="NCBI Taxonomy" id="13735"/>
    <lineage>
        <taxon>Eukaryota</taxon>
        <taxon>Metazoa</taxon>
        <taxon>Chordata</taxon>
        <taxon>Craniata</taxon>
        <taxon>Vertebrata</taxon>
        <taxon>Euteleostomi</taxon>
        <taxon>Archelosauria</taxon>
        <taxon>Testudinata</taxon>
        <taxon>Testudines</taxon>
        <taxon>Cryptodira</taxon>
        <taxon>Trionychia</taxon>
        <taxon>Trionychidae</taxon>
        <taxon>Pelodiscus</taxon>
    </lineage>
</organism>
<feature type="domain" description="RING-type" evidence="5">
    <location>
        <begin position="16"/>
        <end position="56"/>
    </location>
</feature>
<evidence type="ECO:0000313" key="7">
    <source>
        <dbReference type="Ensembl" id="ENSPSIP00000002787.1"/>
    </source>
</evidence>
<dbReference type="PANTHER" id="PTHR24103">
    <property type="entry name" value="E3 UBIQUITIN-PROTEIN LIGASE TRIM"/>
    <property type="match status" value="1"/>
</dbReference>
<keyword evidence="8" id="KW-1185">Reference proteome</keyword>
<dbReference type="eggNOG" id="KOG2177">
    <property type="taxonomic scope" value="Eukaryota"/>
</dbReference>
<reference evidence="8" key="2">
    <citation type="journal article" date="2013" name="Nat. Genet.">
        <title>The draft genomes of soft-shell turtle and green sea turtle yield insights into the development and evolution of the turtle-specific body plan.</title>
        <authorList>
            <person name="Wang Z."/>
            <person name="Pascual-Anaya J."/>
            <person name="Zadissa A."/>
            <person name="Li W."/>
            <person name="Niimura Y."/>
            <person name="Huang Z."/>
            <person name="Li C."/>
            <person name="White S."/>
            <person name="Xiong Z."/>
            <person name="Fang D."/>
            <person name="Wang B."/>
            <person name="Ming Y."/>
            <person name="Chen Y."/>
            <person name="Zheng Y."/>
            <person name="Kuraku S."/>
            <person name="Pignatelli M."/>
            <person name="Herrero J."/>
            <person name="Beal K."/>
            <person name="Nozawa M."/>
            <person name="Li Q."/>
            <person name="Wang J."/>
            <person name="Zhang H."/>
            <person name="Yu L."/>
            <person name="Shigenobu S."/>
            <person name="Wang J."/>
            <person name="Liu J."/>
            <person name="Flicek P."/>
            <person name="Searle S."/>
            <person name="Wang J."/>
            <person name="Kuratani S."/>
            <person name="Yin Y."/>
            <person name="Aken B."/>
            <person name="Zhang G."/>
            <person name="Irie N."/>
        </authorList>
    </citation>
    <scope>NUCLEOTIDE SEQUENCE [LARGE SCALE GENOMIC DNA]</scope>
    <source>
        <strain evidence="8">Daiwa-1</strain>
    </source>
</reference>
<keyword evidence="1" id="KW-0479">Metal-binding</keyword>
<dbReference type="EMBL" id="AGCU01008134">
    <property type="status" value="NOT_ANNOTATED_CDS"/>
    <property type="molecule type" value="Genomic_DNA"/>
</dbReference>
<dbReference type="EMBL" id="AGCU01008132">
    <property type="status" value="NOT_ANNOTATED_CDS"/>
    <property type="molecule type" value="Genomic_DNA"/>
</dbReference>
<dbReference type="InterPro" id="IPR000315">
    <property type="entry name" value="Znf_B-box"/>
</dbReference>
<evidence type="ECO:0000256" key="3">
    <source>
        <dbReference type="ARBA" id="ARBA00022833"/>
    </source>
</evidence>
<dbReference type="GeneTree" id="ENSGT01030000234669"/>
<dbReference type="InterPro" id="IPR017907">
    <property type="entry name" value="Znf_RING_CS"/>
</dbReference>
<sequence length="316" mass="35864">MATGSPVESLREEATCTLCLEYFKDPVITDCGHNFCRACIRRYWDGASLAAFCPQCGDSVQQGLLRPNRPLANVVAIAQQPSLQAAQGAVGAGMCEEHQEALKLFCEEDQAPICLICREARAHRAHMVLPIEEAAWEYKKKIEAHLVILREEREKLLGWKAAGERRSQEYLKQTQAKRQRIMAEFQQLRQFLEVQERLLLAQLEKLDEEVGRRQTDTVSKLSAQISYLCELISELEGKCQKPASEFLQDVRSYLSRCETGQFQPPEEIFPDLDEQISGFCQKSLALSETLREFKDTLPSALEVQRGEPRGAYKPEP</sequence>
<dbReference type="PROSITE" id="PS00518">
    <property type="entry name" value="ZF_RING_1"/>
    <property type="match status" value="1"/>
</dbReference>
<dbReference type="InterPro" id="IPR050143">
    <property type="entry name" value="TRIM/RBCC"/>
</dbReference>
<dbReference type="OMA" id="HEALICL"/>
<dbReference type="PROSITE" id="PS50089">
    <property type="entry name" value="ZF_RING_2"/>
    <property type="match status" value="1"/>
</dbReference>
<evidence type="ECO:0000256" key="4">
    <source>
        <dbReference type="PROSITE-ProRule" id="PRU00024"/>
    </source>
</evidence>
<evidence type="ECO:0000256" key="1">
    <source>
        <dbReference type="ARBA" id="ARBA00022723"/>
    </source>
</evidence>
<keyword evidence="2 4" id="KW-0863">Zinc-finger</keyword>
<dbReference type="InterPro" id="IPR001841">
    <property type="entry name" value="Znf_RING"/>
</dbReference>
<dbReference type="InterPro" id="IPR013083">
    <property type="entry name" value="Znf_RING/FYVE/PHD"/>
</dbReference>
<dbReference type="Gene3D" id="3.30.160.60">
    <property type="entry name" value="Classic Zinc Finger"/>
    <property type="match status" value="1"/>
</dbReference>
<dbReference type="OrthoDB" id="9049620at2759"/>
<dbReference type="EMBL" id="AGCU01008133">
    <property type="status" value="NOT_ANNOTATED_CDS"/>
    <property type="molecule type" value="Genomic_DNA"/>
</dbReference>
<dbReference type="Ensembl" id="ENSPSIT00000002798.1">
    <property type="protein sequence ID" value="ENSPSIP00000002787.1"/>
    <property type="gene ID" value="ENSPSIG00000002715.1"/>
</dbReference>
<name>K7F427_PELSI</name>
<reference evidence="8" key="1">
    <citation type="submission" date="2011-10" db="EMBL/GenBank/DDBJ databases">
        <authorList>
            <consortium name="Soft-shell Turtle Genome Consortium"/>
        </authorList>
    </citation>
    <scope>NUCLEOTIDE SEQUENCE [LARGE SCALE GENOMIC DNA]</scope>
    <source>
        <strain evidence="8">Daiwa-1</strain>
    </source>
</reference>
<dbReference type="SMART" id="SM00184">
    <property type="entry name" value="RING"/>
    <property type="match status" value="1"/>
</dbReference>
<keyword evidence="3" id="KW-0862">Zinc</keyword>
<protein>
    <submittedName>
        <fullName evidence="7">Zinc finger protein RFP-like</fullName>
    </submittedName>
</protein>
<dbReference type="AlphaFoldDB" id="K7F427"/>
<reference evidence="7" key="3">
    <citation type="submission" date="2025-08" db="UniProtKB">
        <authorList>
            <consortium name="Ensembl"/>
        </authorList>
    </citation>
    <scope>IDENTIFICATION</scope>
</reference>
<evidence type="ECO:0000259" key="5">
    <source>
        <dbReference type="PROSITE" id="PS50089"/>
    </source>
</evidence>
<dbReference type="Pfam" id="PF15227">
    <property type="entry name" value="zf-C3HC4_4"/>
    <property type="match status" value="1"/>
</dbReference>
<feature type="domain" description="B box-type" evidence="6">
    <location>
        <begin position="90"/>
        <end position="131"/>
    </location>
</feature>
<dbReference type="RefSeq" id="XP_014428661.1">
    <property type="nucleotide sequence ID" value="XM_014573175.2"/>
</dbReference>
<dbReference type="SUPFAM" id="SSF57845">
    <property type="entry name" value="B-box zinc-binding domain"/>
    <property type="match status" value="1"/>
</dbReference>
<proteinExistence type="predicted"/>
<accession>K7F427</accession>
<dbReference type="SMART" id="SM00336">
    <property type="entry name" value="BBOX"/>
    <property type="match status" value="1"/>
</dbReference>
<evidence type="ECO:0000256" key="2">
    <source>
        <dbReference type="ARBA" id="ARBA00022771"/>
    </source>
</evidence>
<dbReference type="HOGENOM" id="CLU_013137_6_1_1"/>
<dbReference type="GO" id="GO:0008270">
    <property type="term" value="F:zinc ion binding"/>
    <property type="evidence" value="ECO:0007669"/>
    <property type="project" value="UniProtKB-KW"/>
</dbReference>
<dbReference type="CDD" id="cd19762">
    <property type="entry name" value="Bbox2_TRIM7-like"/>
    <property type="match status" value="1"/>
</dbReference>
<dbReference type="Proteomes" id="UP000007267">
    <property type="component" value="Unassembled WGS sequence"/>
</dbReference>
<evidence type="ECO:0000313" key="8">
    <source>
        <dbReference type="Proteomes" id="UP000007267"/>
    </source>
</evidence>
<dbReference type="PROSITE" id="PS50119">
    <property type="entry name" value="ZF_BBOX"/>
    <property type="match status" value="1"/>
</dbReference>
<reference evidence="7" key="4">
    <citation type="submission" date="2025-09" db="UniProtKB">
        <authorList>
            <consortium name="Ensembl"/>
        </authorList>
    </citation>
    <scope>IDENTIFICATION</scope>
</reference>
<dbReference type="Pfam" id="PF00643">
    <property type="entry name" value="zf-B_box"/>
    <property type="match status" value="1"/>
</dbReference>
<evidence type="ECO:0000259" key="6">
    <source>
        <dbReference type="PROSITE" id="PS50119"/>
    </source>
</evidence>